<dbReference type="EMBL" id="AP022871">
    <property type="protein sequence ID" value="BCB84728.1"/>
    <property type="molecule type" value="Genomic_DNA"/>
</dbReference>
<evidence type="ECO:0000256" key="1">
    <source>
        <dbReference type="SAM" id="MobiDB-lite"/>
    </source>
</evidence>
<dbReference type="InterPro" id="IPR001932">
    <property type="entry name" value="PPM-type_phosphatase-like_dom"/>
</dbReference>
<keyword evidence="2" id="KW-0472">Membrane</keyword>
<keyword evidence="2" id="KW-0812">Transmembrane</keyword>
<dbReference type="Gene3D" id="3.60.40.10">
    <property type="entry name" value="PPM-type phosphatase domain"/>
    <property type="match status" value="1"/>
</dbReference>
<keyword evidence="2" id="KW-1133">Transmembrane helix</keyword>
<reference evidence="4 5" key="2">
    <citation type="submission" date="2020-03" db="EMBL/GenBank/DDBJ databases">
        <authorList>
            <person name="Ichikawa N."/>
            <person name="Kimura A."/>
            <person name="Kitahashi Y."/>
            <person name="Uohara A."/>
        </authorList>
    </citation>
    <scope>NUCLEOTIDE SEQUENCE [LARGE SCALE GENOMIC DNA]</scope>
    <source>
        <strain evidence="4 5">NBRC 105367</strain>
    </source>
</reference>
<dbReference type="Pfam" id="PF13672">
    <property type="entry name" value="PP2C_2"/>
    <property type="match status" value="1"/>
</dbReference>
<dbReference type="AlphaFoldDB" id="A0A6F8YFH5"/>
<protein>
    <recommendedName>
        <fullName evidence="3">PPM-type phosphatase domain-containing protein</fullName>
    </recommendedName>
</protein>
<keyword evidence="5" id="KW-1185">Reference proteome</keyword>
<evidence type="ECO:0000313" key="4">
    <source>
        <dbReference type="EMBL" id="BCB84728.1"/>
    </source>
</evidence>
<dbReference type="Proteomes" id="UP000503011">
    <property type="component" value="Chromosome"/>
</dbReference>
<gene>
    <name evidence="4" type="ORF">Psuf_020410</name>
</gene>
<dbReference type="KEGG" id="psuu:Psuf_020410"/>
<sequence length="384" mass="40640">MGEQLLMLGVIVVALTVAGVTVLAMRGRTITMPRGVLGRPLQAMHGWRERHPDRRPPGPSRPEQEGPAPRRPGRGARAERGRPAPPRPAPSPPVEEAAVRRFVIEAPRGGQEQEPRLPAKVVAGSGWHGSFFHGWCGAAGGARPNSHLVVRAAALRGATHASMGTEGQDAIGAAWDEARSALYLAVADGLGSLPRSGRVAIEAITAALHLCVSRPDGIAFAQSGDRLFEAIAAGMLRSLGDRADQLDGACTLVVAEVVPRFDGAQVTVHGVGDSEAWALYDGQWTPIHHERGGADNATRDMPTHARPYTRIFDLSPGSVLLLGSDGFAGALDTSASPLARGLASLWRRRPGWLDFVNHVGFVDDYWADDRSAVAVWIGEGASDG</sequence>
<dbReference type="InterPro" id="IPR036457">
    <property type="entry name" value="PPM-type-like_dom_sf"/>
</dbReference>
<dbReference type="RefSeq" id="WP_173156040.1">
    <property type="nucleotide sequence ID" value="NZ_AP022871.1"/>
</dbReference>
<feature type="domain" description="PPM-type phosphatase" evidence="3">
    <location>
        <begin position="156"/>
        <end position="347"/>
    </location>
</feature>
<name>A0A6F8YFH5_9ACTN</name>
<feature type="region of interest" description="Disordered" evidence="1">
    <location>
        <begin position="46"/>
        <end position="95"/>
    </location>
</feature>
<evidence type="ECO:0000313" key="5">
    <source>
        <dbReference type="Proteomes" id="UP000503011"/>
    </source>
</evidence>
<dbReference type="SUPFAM" id="SSF81606">
    <property type="entry name" value="PP2C-like"/>
    <property type="match status" value="1"/>
</dbReference>
<evidence type="ECO:0000256" key="2">
    <source>
        <dbReference type="SAM" id="Phobius"/>
    </source>
</evidence>
<organism evidence="4 5">
    <name type="scientific">Phytohabitans suffuscus</name>
    <dbReference type="NCBI Taxonomy" id="624315"/>
    <lineage>
        <taxon>Bacteria</taxon>
        <taxon>Bacillati</taxon>
        <taxon>Actinomycetota</taxon>
        <taxon>Actinomycetes</taxon>
        <taxon>Micromonosporales</taxon>
        <taxon>Micromonosporaceae</taxon>
    </lineage>
</organism>
<proteinExistence type="predicted"/>
<evidence type="ECO:0000259" key="3">
    <source>
        <dbReference type="Pfam" id="PF13672"/>
    </source>
</evidence>
<reference evidence="4 5" key="1">
    <citation type="submission" date="2020-03" db="EMBL/GenBank/DDBJ databases">
        <title>Whole genome shotgun sequence of Phytohabitans suffuscus NBRC 105367.</title>
        <authorList>
            <person name="Komaki H."/>
            <person name="Tamura T."/>
        </authorList>
    </citation>
    <scope>NUCLEOTIDE SEQUENCE [LARGE SCALE GENOMIC DNA]</scope>
    <source>
        <strain evidence="4 5">NBRC 105367</strain>
    </source>
</reference>
<accession>A0A6F8YFH5</accession>
<feature type="transmembrane region" description="Helical" evidence="2">
    <location>
        <begin position="6"/>
        <end position="25"/>
    </location>
</feature>
<feature type="compositionally biased region" description="Basic and acidic residues" evidence="1">
    <location>
        <begin position="46"/>
        <end position="56"/>
    </location>
</feature>
<feature type="compositionally biased region" description="Pro residues" evidence="1">
    <location>
        <begin position="83"/>
        <end position="93"/>
    </location>
</feature>